<dbReference type="OrthoDB" id="342114at2"/>
<organism evidence="2 3">
    <name type="scientific">Pseudomonas spelaei</name>
    <dbReference type="NCBI Taxonomy" id="1055469"/>
    <lineage>
        <taxon>Bacteria</taxon>
        <taxon>Pseudomonadati</taxon>
        <taxon>Pseudomonadota</taxon>
        <taxon>Gammaproteobacteria</taxon>
        <taxon>Pseudomonadales</taxon>
        <taxon>Pseudomonadaceae</taxon>
        <taxon>Pseudomonas</taxon>
    </lineage>
</organism>
<dbReference type="Proteomes" id="UP000438196">
    <property type="component" value="Unassembled WGS sequence"/>
</dbReference>
<evidence type="ECO:0008006" key="4">
    <source>
        <dbReference type="Google" id="ProtNLM"/>
    </source>
</evidence>
<gene>
    <name evidence="2" type="ORF">GNF76_22045</name>
</gene>
<comment type="caution">
    <text evidence="2">The sequence shown here is derived from an EMBL/GenBank/DDBJ whole genome shotgun (WGS) entry which is preliminary data.</text>
</comment>
<dbReference type="EMBL" id="WNNK01000021">
    <property type="protein sequence ID" value="MUF07039.1"/>
    <property type="molecule type" value="Genomic_DNA"/>
</dbReference>
<proteinExistence type="predicted"/>
<evidence type="ECO:0000256" key="1">
    <source>
        <dbReference type="SAM" id="MobiDB-lite"/>
    </source>
</evidence>
<reference evidence="2 3" key="1">
    <citation type="submission" date="2019-11" db="EMBL/GenBank/DDBJ databases">
        <title>Pseudomonas karstica sp. nov. and Pseudomonas spelaei sp. nov. from karst caves.</title>
        <authorList>
            <person name="Zeman M."/>
        </authorList>
    </citation>
    <scope>NUCLEOTIDE SEQUENCE [LARGE SCALE GENOMIC DNA]</scope>
    <source>
        <strain evidence="2 3">CCM 7893</strain>
    </source>
</reference>
<evidence type="ECO:0000313" key="3">
    <source>
        <dbReference type="Proteomes" id="UP000438196"/>
    </source>
</evidence>
<keyword evidence="3" id="KW-1185">Reference proteome</keyword>
<feature type="region of interest" description="Disordered" evidence="1">
    <location>
        <begin position="1"/>
        <end position="21"/>
    </location>
</feature>
<name>A0A6I3WID2_9PSED</name>
<protein>
    <recommendedName>
        <fullName evidence="4">Oxidoreductase</fullName>
    </recommendedName>
</protein>
<evidence type="ECO:0000313" key="2">
    <source>
        <dbReference type="EMBL" id="MUF07039.1"/>
    </source>
</evidence>
<dbReference type="AlphaFoldDB" id="A0A6I3WID2"/>
<dbReference type="RefSeq" id="WP_155585193.1">
    <property type="nucleotide sequence ID" value="NZ_JBHSTH010000022.1"/>
</dbReference>
<accession>A0A6I3WID2</accession>
<sequence>MPHSTMTFQDTVRPGSSSDGCSSVERCFADFQIDERSLLEILVTADGGHSDYMSGFVSGYPEQNLRFAESLLRCDQPEAEPYRVLIYICPECGDIGCGAYSVQIRRFCGEIIWEAFAYENGYEEPRVIPGVGPFVFSSAPYVRTVKATFEI</sequence>